<protein>
    <submittedName>
        <fullName evidence="4">Chromo domain-containing protein</fullName>
    </submittedName>
</protein>
<dbReference type="AlphaFoldDB" id="A0A0N4XZD1"/>
<dbReference type="STRING" id="27835.A0A0N4XZD1"/>
<accession>A0A0N4XZD1</accession>
<gene>
    <name evidence="2" type="ORF">NBR_LOCUS8527</name>
</gene>
<reference evidence="2 3" key="2">
    <citation type="submission" date="2018-11" db="EMBL/GenBank/DDBJ databases">
        <authorList>
            <consortium name="Pathogen Informatics"/>
        </authorList>
    </citation>
    <scope>NUCLEOTIDE SEQUENCE [LARGE SCALE GENOMIC DNA]</scope>
</reference>
<dbReference type="Proteomes" id="UP000271162">
    <property type="component" value="Unassembled WGS sequence"/>
</dbReference>
<evidence type="ECO:0000256" key="1">
    <source>
        <dbReference type="SAM" id="MobiDB-lite"/>
    </source>
</evidence>
<evidence type="ECO:0000313" key="3">
    <source>
        <dbReference type="Proteomes" id="UP000271162"/>
    </source>
</evidence>
<feature type="region of interest" description="Disordered" evidence="1">
    <location>
        <begin position="1"/>
        <end position="53"/>
    </location>
</feature>
<keyword evidence="3" id="KW-1185">Reference proteome</keyword>
<organism evidence="4">
    <name type="scientific">Nippostrongylus brasiliensis</name>
    <name type="common">Rat hookworm</name>
    <dbReference type="NCBI Taxonomy" id="27835"/>
    <lineage>
        <taxon>Eukaryota</taxon>
        <taxon>Metazoa</taxon>
        <taxon>Ecdysozoa</taxon>
        <taxon>Nematoda</taxon>
        <taxon>Chromadorea</taxon>
        <taxon>Rhabditida</taxon>
        <taxon>Rhabditina</taxon>
        <taxon>Rhabditomorpha</taxon>
        <taxon>Strongyloidea</taxon>
        <taxon>Heligmosomidae</taxon>
        <taxon>Nippostrongylus</taxon>
    </lineage>
</organism>
<proteinExistence type="predicted"/>
<evidence type="ECO:0000313" key="4">
    <source>
        <dbReference type="WBParaSite" id="NBR_0000852601-mRNA-1"/>
    </source>
</evidence>
<sequence length="99" mass="11356">MEPDCCRTKPRMNQESSDDDCSASNKEEAEEDPIKSTDTAFDESVSNEEDGSASMAELFRWRHYSPRHEDTWEFFKAVAGFKDFATADLTFAFHLEGKF</sequence>
<name>A0A0N4XZD1_NIPBR</name>
<dbReference type="WBParaSite" id="NBR_0000852601-mRNA-1">
    <property type="protein sequence ID" value="NBR_0000852601-mRNA-1"/>
    <property type="gene ID" value="NBR_0000852601"/>
</dbReference>
<reference evidence="4" key="1">
    <citation type="submission" date="2017-02" db="UniProtKB">
        <authorList>
            <consortium name="WormBaseParasite"/>
        </authorList>
    </citation>
    <scope>IDENTIFICATION</scope>
</reference>
<evidence type="ECO:0000313" key="2">
    <source>
        <dbReference type="EMBL" id="VDL72116.1"/>
    </source>
</evidence>
<dbReference type="EMBL" id="UYSL01020018">
    <property type="protein sequence ID" value="VDL72116.1"/>
    <property type="molecule type" value="Genomic_DNA"/>
</dbReference>